<evidence type="ECO:0000259" key="2">
    <source>
        <dbReference type="PROSITE" id="PS51644"/>
    </source>
</evidence>
<dbReference type="CDD" id="cd10146">
    <property type="entry name" value="LabA_like_C"/>
    <property type="match status" value="1"/>
</dbReference>
<dbReference type="InterPro" id="IPR041966">
    <property type="entry name" value="LOTUS-like"/>
</dbReference>
<dbReference type="PANTHER" id="PTHR35811">
    <property type="entry name" value="SLR1870 PROTEIN"/>
    <property type="match status" value="1"/>
</dbReference>
<dbReference type="Pfam" id="PF12872">
    <property type="entry name" value="OST-HTH"/>
    <property type="match status" value="1"/>
</dbReference>
<evidence type="ECO:0000313" key="3">
    <source>
        <dbReference type="EMBL" id="MBP1325402.1"/>
    </source>
</evidence>
<dbReference type="Gene3D" id="3.40.50.1010">
    <property type="entry name" value="5'-nuclease"/>
    <property type="match status" value="1"/>
</dbReference>
<evidence type="ECO:0000256" key="1">
    <source>
        <dbReference type="SAM" id="MobiDB-lite"/>
    </source>
</evidence>
<accession>A0A940PK51</accession>
<keyword evidence="4" id="KW-1185">Reference proteome</keyword>
<feature type="region of interest" description="Disordered" evidence="1">
    <location>
        <begin position="182"/>
        <end position="228"/>
    </location>
</feature>
<feature type="compositionally biased region" description="Low complexity" evidence="1">
    <location>
        <begin position="308"/>
        <end position="325"/>
    </location>
</feature>
<feature type="compositionally biased region" description="Low complexity" evidence="1">
    <location>
        <begin position="242"/>
        <end position="277"/>
    </location>
</feature>
<dbReference type="AlphaFoldDB" id="A0A940PK51"/>
<dbReference type="PROSITE" id="PS51644">
    <property type="entry name" value="HTH_OST"/>
    <property type="match status" value="1"/>
</dbReference>
<dbReference type="Proteomes" id="UP000675163">
    <property type="component" value="Unassembled WGS sequence"/>
</dbReference>
<dbReference type="InterPro" id="IPR021139">
    <property type="entry name" value="NYN"/>
</dbReference>
<feature type="compositionally biased region" description="Gly residues" evidence="1">
    <location>
        <begin position="297"/>
        <end position="307"/>
    </location>
</feature>
<proteinExistence type="predicted"/>
<feature type="region of interest" description="Disordered" evidence="1">
    <location>
        <begin position="242"/>
        <end position="333"/>
    </location>
</feature>
<comment type="caution">
    <text evidence="3">The sequence shown here is derived from an EMBL/GenBank/DDBJ whole genome shotgun (WGS) entry which is preliminary data.</text>
</comment>
<dbReference type="InterPro" id="IPR025605">
    <property type="entry name" value="OST-HTH/LOTUS_dom"/>
</dbReference>
<gene>
    <name evidence="3" type="ORF">JOF28_000634</name>
</gene>
<feature type="compositionally biased region" description="Low complexity" evidence="1">
    <location>
        <begin position="211"/>
        <end position="228"/>
    </location>
</feature>
<feature type="compositionally biased region" description="Basic and acidic residues" evidence="1">
    <location>
        <begin position="348"/>
        <end position="374"/>
    </location>
</feature>
<feature type="domain" description="HTH OST-type" evidence="2">
    <location>
        <begin position="378"/>
        <end position="454"/>
    </location>
</feature>
<dbReference type="CDD" id="cd11297">
    <property type="entry name" value="PIN_LabA-like_N_1"/>
    <property type="match status" value="1"/>
</dbReference>
<feature type="region of interest" description="Disordered" evidence="1">
    <location>
        <begin position="348"/>
        <end position="376"/>
    </location>
</feature>
<reference evidence="3" key="1">
    <citation type="submission" date="2021-02" db="EMBL/GenBank/DDBJ databases">
        <title>Sequencing the genomes of 1000 actinobacteria strains.</title>
        <authorList>
            <person name="Klenk H.-P."/>
        </authorList>
    </citation>
    <scope>NUCLEOTIDE SEQUENCE</scope>
    <source>
        <strain evidence="3">DSM 22850</strain>
    </source>
</reference>
<dbReference type="Gene3D" id="3.30.420.610">
    <property type="entry name" value="LOTUS domain-like"/>
    <property type="match status" value="1"/>
</dbReference>
<dbReference type="GO" id="GO:0004540">
    <property type="term" value="F:RNA nuclease activity"/>
    <property type="evidence" value="ECO:0007669"/>
    <property type="project" value="InterPro"/>
</dbReference>
<sequence length="458" mass="47953">MADNQNGRVAVYLDFDNIVLSWYDRVHGRNSFGRDRHRISENPNDPEVVARLEAAAIDVGAIIDYASSYGTLVLTRGYADWSAPVNAQYRSQLVARAVDLVQLFPTAAYAKNGADIRLAVDTVEDMFRLEDLTHVVIVAGDSDYVPLAQRCRRLGRYVVGIGVAGSTAKALTAACDDFATYDTLPGVERPGREEKPARSGRGRGRVDPAKTATGQTAQTADGDAGELAGATTAASGAGAEALGNGAGSATAAEAGTAGTAETAGAETSAPEKTGNSRSRSRRGSRASGAASRAAAGANGGSGSGSGANTGTDAAAAAGDAPSSSAQPAKADQGEGFADEINSALDALDTHDTHGDHDEHDLHDDGDAGDRVGDRTEDDEYEITGLLIRALWLGQEKDDSDWLHSSAVKQQMRRMDSSFNEKVLGFRSFSDFLKSRSDVAEVSGSGHERLVRLREQSDD</sequence>
<dbReference type="Pfam" id="PF01936">
    <property type="entry name" value="NYN"/>
    <property type="match status" value="1"/>
</dbReference>
<dbReference type="EMBL" id="JAFIDA010000001">
    <property type="protein sequence ID" value="MBP1325402.1"/>
    <property type="molecule type" value="Genomic_DNA"/>
</dbReference>
<feature type="compositionally biased region" description="Low complexity" evidence="1">
    <location>
        <begin position="285"/>
        <end position="296"/>
    </location>
</feature>
<dbReference type="RefSeq" id="WP_425342471.1">
    <property type="nucleotide sequence ID" value="NZ_JAFIDA010000001.1"/>
</dbReference>
<dbReference type="PANTHER" id="PTHR35811:SF1">
    <property type="entry name" value="HTH OST-TYPE DOMAIN-CONTAINING PROTEIN"/>
    <property type="match status" value="1"/>
</dbReference>
<organism evidence="3 4">
    <name type="scientific">Leucobacter exalbidus</name>
    <dbReference type="NCBI Taxonomy" id="662960"/>
    <lineage>
        <taxon>Bacteria</taxon>
        <taxon>Bacillati</taxon>
        <taxon>Actinomycetota</taxon>
        <taxon>Actinomycetes</taxon>
        <taxon>Micrococcales</taxon>
        <taxon>Microbacteriaceae</taxon>
        <taxon>Leucobacter</taxon>
    </lineage>
</organism>
<protein>
    <submittedName>
        <fullName evidence="3">Uncharacterized LabA/DUF88 family protein</fullName>
    </submittedName>
</protein>
<evidence type="ECO:0000313" key="4">
    <source>
        <dbReference type="Proteomes" id="UP000675163"/>
    </source>
</evidence>
<name>A0A940PK51_9MICO</name>